<accession>A0AAV3NKV8</accession>
<reference evidence="1 2" key="1">
    <citation type="submission" date="2024-01" db="EMBL/GenBank/DDBJ databases">
        <title>The complete chloroplast genome sequence of Lithospermum erythrorhizon: insights into the phylogenetic relationship among Boraginaceae species and the maternal lineages of purple gromwells.</title>
        <authorList>
            <person name="Okada T."/>
            <person name="Watanabe K."/>
        </authorList>
    </citation>
    <scope>NUCLEOTIDE SEQUENCE [LARGE SCALE GENOMIC DNA]</scope>
</reference>
<comment type="caution">
    <text evidence="1">The sequence shown here is derived from an EMBL/GenBank/DDBJ whole genome shotgun (WGS) entry which is preliminary data.</text>
</comment>
<proteinExistence type="predicted"/>
<protein>
    <submittedName>
        <fullName evidence="1">Uncharacterized protein</fullName>
    </submittedName>
</protein>
<dbReference type="Proteomes" id="UP001454036">
    <property type="component" value="Unassembled WGS sequence"/>
</dbReference>
<keyword evidence="2" id="KW-1185">Reference proteome</keyword>
<dbReference type="AlphaFoldDB" id="A0AAV3NKV8"/>
<evidence type="ECO:0000313" key="1">
    <source>
        <dbReference type="EMBL" id="GAA0138710.1"/>
    </source>
</evidence>
<dbReference type="EMBL" id="BAABME010014988">
    <property type="protein sequence ID" value="GAA0138710.1"/>
    <property type="molecule type" value="Genomic_DNA"/>
</dbReference>
<sequence length="103" mass="11570">MIVTPGRLHPPRSHPLLRLWTERLRTIDRANNPPPGLRTFFIVALDNGRCLPVHPYIGEMLPMAGICPAQLTANIWISIIGFYSVCLLADVTPTVEFFLTSFL</sequence>
<gene>
    <name evidence="1" type="ORF">LIER_34970</name>
</gene>
<evidence type="ECO:0000313" key="2">
    <source>
        <dbReference type="Proteomes" id="UP001454036"/>
    </source>
</evidence>
<organism evidence="1 2">
    <name type="scientific">Lithospermum erythrorhizon</name>
    <name type="common">Purple gromwell</name>
    <name type="synonym">Lithospermum officinale var. erythrorhizon</name>
    <dbReference type="NCBI Taxonomy" id="34254"/>
    <lineage>
        <taxon>Eukaryota</taxon>
        <taxon>Viridiplantae</taxon>
        <taxon>Streptophyta</taxon>
        <taxon>Embryophyta</taxon>
        <taxon>Tracheophyta</taxon>
        <taxon>Spermatophyta</taxon>
        <taxon>Magnoliopsida</taxon>
        <taxon>eudicotyledons</taxon>
        <taxon>Gunneridae</taxon>
        <taxon>Pentapetalae</taxon>
        <taxon>asterids</taxon>
        <taxon>lamiids</taxon>
        <taxon>Boraginales</taxon>
        <taxon>Boraginaceae</taxon>
        <taxon>Boraginoideae</taxon>
        <taxon>Lithospermeae</taxon>
        <taxon>Lithospermum</taxon>
    </lineage>
</organism>
<name>A0AAV3NKV8_LITER</name>